<feature type="transmembrane region" description="Helical" evidence="10">
    <location>
        <begin position="12"/>
        <end position="29"/>
    </location>
</feature>
<dbReference type="PRINTS" id="PR00899">
    <property type="entry name" value="GPCRSTE3"/>
</dbReference>
<evidence type="ECO:0000313" key="11">
    <source>
        <dbReference type="EMBL" id="KAJ7215351.1"/>
    </source>
</evidence>
<keyword evidence="6" id="KW-0297">G-protein coupled receptor</keyword>
<comment type="similarity">
    <text evidence="2">Belongs to the G-protein coupled receptor 4 family.</text>
</comment>
<dbReference type="AlphaFoldDB" id="A0AAD6YEH9"/>
<keyword evidence="9" id="KW-0807">Transducer</keyword>
<dbReference type="PANTHER" id="PTHR28097">
    <property type="entry name" value="PHEROMONE A FACTOR RECEPTOR"/>
    <property type="match status" value="1"/>
</dbReference>
<evidence type="ECO:0000256" key="8">
    <source>
        <dbReference type="ARBA" id="ARBA00023170"/>
    </source>
</evidence>
<dbReference type="InterPro" id="IPR000481">
    <property type="entry name" value="GPCR_Pheromne_B_alpha_rcpt"/>
</dbReference>
<dbReference type="PRINTS" id="PR00901">
    <property type="entry name" value="PHEROMONEBAR"/>
</dbReference>
<accession>A0AAD6YEH9</accession>
<feature type="transmembrane region" description="Helical" evidence="10">
    <location>
        <begin position="278"/>
        <end position="295"/>
    </location>
</feature>
<feature type="transmembrane region" description="Helical" evidence="10">
    <location>
        <begin position="79"/>
        <end position="98"/>
    </location>
</feature>
<feature type="transmembrane region" description="Helical" evidence="10">
    <location>
        <begin position="119"/>
        <end position="140"/>
    </location>
</feature>
<keyword evidence="8 11" id="KW-0675">Receptor</keyword>
<evidence type="ECO:0000256" key="7">
    <source>
        <dbReference type="ARBA" id="ARBA00023136"/>
    </source>
</evidence>
<dbReference type="InterPro" id="IPR001499">
    <property type="entry name" value="GPCR_STE3"/>
</dbReference>
<dbReference type="GO" id="GO:0005886">
    <property type="term" value="C:plasma membrane"/>
    <property type="evidence" value="ECO:0007669"/>
    <property type="project" value="TreeGrafter"/>
</dbReference>
<keyword evidence="7 10" id="KW-0472">Membrane</keyword>
<keyword evidence="5 10" id="KW-1133">Transmembrane helix</keyword>
<sequence>MYFYKGPPNWVFPVFSFLGMVLALVPLPWHLKALNVGTSMCMLWVALGCLVFFVDSIVWRGNVIDWSPTWCDISTHYATGFNLAAPATSLCINRRLYLIATTRRGGGVTKTRAERRREIITDLAITLGLPILQIALQYIVQGHRYDIFEDIGCLSETYTTPVAIALFYVPPILCGCVSGVYCIRSIYAFYKARAYFKEVLSMNSDLNLNTYFRLMVLASMDLLCTIPIASWALHANISGGISPWISWADTHSNFSRVGQFPGAVWRTDRQAALAVEESRWIGVACAYLIFFFFGFGEEAKKNYLAAYTAVARRVGYAGGVLPTFSKPTASSLKFAESEGAIPEDEDDGASSRRISVQIQIPPSAQVKATALVLEVPVSATQMV</sequence>
<evidence type="ECO:0000256" key="9">
    <source>
        <dbReference type="ARBA" id="ARBA00023224"/>
    </source>
</evidence>
<evidence type="ECO:0000256" key="2">
    <source>
        <dbReference type="ARBA" id="ARBA00011085"/>
    </source>
</evidence>
<dbReference type="EMBL" id="JARJCW010000017">
    <property type="protein sequence ID" value="KAJ7215351.1"/>
    <property type="molecule type" value="Genomic_DNA"/>
</dbReference>
<gene>
    <name evidence="11" type="ORF">GGX14DRAFT_442803</name>
</gene>
<evidence type="ECO:0000256" key="4">
    <source>
        <dbReference type="ARBA" id="ARBA00022692"/>
    </source>
</evidence>
<evidence type="ECO:0000256" key="1">
    <source>
        <dbReference type="ARBA" id="ARBA00004141"/>
    </source>
</evidence>
<dbReference type="CDD" id="cd14966">
    <property type="entry name" value="7tmD_STE3"/>
    <property type="match status" value="1"/>
</dbReference>
<evidence type="ECO:0000313" key="12">
    <source>
        <dbReference type="Proteomes" id="UP001219525"/>
    </source>
</evidence>
<proteinExistence type="inferred from homology"/>
<feature type="transmembrane region" description="Helical" evidence="10">
    <location>
        <begin position="165"/>
        <end position="190"/>
    </location>
</feature>
<evidence type="ECO:0000256" key="3">
    <source>
        <dbReference type="ARBA" id="ARBA00022507"/>
    </source>
</evidence>
<keyword evidence="3" id="KW-0589">Pheromone response</keyword>
<evidence type="ECO:0000256" key="10">
    <source>
        <dbReference type="SAM" id="Phobius"/>
    </source>
</evidence>
<feature type="transmembrane region" description="Helical" evidence="10">
    <location>
        <begin position="211"/>
        <end position="233"/>
    </location>
</feature>
<organism evidence="11 12">
    <name type="scientific">Mycena pura</name>
    <dbReference type="NCBI Taxonomy" id="153505"/>
    <lineage>
        <taxon>Eukaryota</taxon>
        <taxon>Fungi</taxon>
        <taxon>Dikarya</taxon>
        <taxon>Basidiomycota</taxon>
        <taxon>Agaricomycotina</taxon>
        <taxon>Agaricomycetes</taxon>
        <taxon>Agaricomycetidae</taxon>
        <taxon>Agaricales</taxon>
        <taxon>Marasmiineae</taxon>
        <taxon>Mycenaceae</taxon>
        <taxon>Mycena</taxon>
    </lineage>
</organism>
<dbReference type="Pfam" id="PF02076">
    <property type="entry name" value="STE3"/>
    <property type="match status" value="1"/>
</dbReference>
<evidence type="ECO:0000256" key="6">
    <source>
        <dbReference type="ARBA" id="ARBA00023040"/>
    </source>
</evidence>
<comment type="subcellular location">
    <subcellularLocation>
        <location evidence="1">Membrane</location>
        <topology evidence="1">Multi-pass membrane protein</topology>
    </subcellularLocation>
</comment>
<reference evidence="11" key="1">
    <citation type="submission" date="2023-03" db="EMBL/GenBank/DDBJ databases">
        <title>Massive genome expansion in bonnet fungi (Mycena s.s.) driven by repeated elements and novel gene families across ecological guilds.</title>
        <authorList>
            <consortium name="Lawrence Berkeley National Laboratory"/>
            <person name="Harder C.B."/>
            <person name="Miyauchi S."/>
            <person name="Viragh M."/>
            <person name="Kuo A."/>
            <person name="Thoen E."/>
            <person name="Andreopoulos B."/>
            <person name="Lu D."/>
            <person name="Skrede I."/>
            <person name="Drula E."/>
            <person name="Henrissat B."/>
            <person name="Morin E."/>
            <person name="Kohler A."/>
            <person name="Barry K."/>
            <person name="LaButti K."/>
            <person name="Morin E."/>
            <person name="Salamov A."/>
            <person name="Lipzen A."/>
            <person name="Mereny Z."/>
            <person name="Hegedus B."/>
            <person name="Baldrian P."/>
            <person name="Stursova M."/>
            <person name="Weitz H."/>
            <person name="Taylor A."/>
            <person name="Grigoriev I.V."/>
            <person name="Nagy L.G."/>
            <person name="Martin F."/>
            <person name="Kauserud H."/>
        </authorList>
    </citation>
    <scope>NUCLEOTIDE SEQUENCE</scope>
    <source>
        <strain evidence="11">9144</strain>
    </source>
</reference>
<dbReference type="Proteomes" id="UP001219525">
    <property type="component" value="Unassembled WGS sequence"/>
</dbReference>
<dbReference type="GO" id="GO:0000750">
    <property type="term" value="P:pheromone-dependent signal transduction involved in conjugation with cellular fusion"/>
    <property type="evidence" value="ECO:0007669"/>
    <property type="project" value="TreeGrafter"/>
</dbReference>
<keyword evidence="12" id="KW-1185">Reference proteome</keyword>
<evidence type="ECO:0000256" key="5">
    <source>
        <dbReference type="ARBA" id="ARBA00022989"/>
    </source>
</evidence>
<keyword evidence="4 10" id="KW-0812">Transmembrane</keyword>
<name>A0AAD6YEH9_9AGAR</name>
<dbReference type="PANTHER" id="PTHR28097:SF1">
    <property type="entry name" value="PHEROMONE A FACTOR RECEPTOR"/>
    <property type="match status" value="1"/>
</dbReference>
<dbReference type="GO" id="GO:0004934">
    <property type="term" value="F:mating-type alpha-factor pheromone receptor activity"/>
    <property type="evidence" value="ECO:0007669"/>
    <property type="project" value="InterPro"/>
</dbReference>
<feature type="transmembrane region" description="Helical" evidence="10">
    <location>
        <begin position="41"/>
        <end position="59"/>
    </location>
</feature>
<protein>
    <submittedName>
        <fullName evidence="11">Pheromone A receptor-domain-containing protein</fullName>
    </submittedName>
</protein>
<comment type="caution">
    <text evidence="11">The sequence shown here is derived from an EMBL/GenBank/DDBJ whole genome shotgun (WGS) entry which is preliminary data.</text>
</comment>